<name>A0A6L9G9X5_9MICC</name>
<feature type="transmembrane region" description="Helical" evidence="1">
    <location>
        <begin position="22"/>
        <end position="44"/>
    </location>
</feature>
<protein>
    <submittedName>
        <fullName evidence="2">Uncharacterized protein</fullName>
    </submittedName>
</protein>
<keyword evidence="1" id="KW-0472">Membrane</keyword>
<gene>
    <name evidence="2" type="ORF">GT020_16790</name>
</gene>
<dbReference type="AlphaFoldDB" id="A0A6L9G9X5"/>
<proteinExistence type="predicted"/>
<dbReference type="EMBL" id="WYDN01000022">
    <property type="protein sequence ID" value="NAZ17703.1"/>
    <property type="molecule type" value="Genomic_DNA"/>
</dbReference>
<comment type="caution">
    <text evidence="2">The sequence shown here is derived from an EMBL/GenBank/DDBJ whole genome shotgun (WGS) entry which is preliminary data.</text>
</comment>
<dbReference type="Proteomes" id="UP000477543">
    <property type="component" value="Unassembled WGS sequence"/>
</dbReference>
<sequence>MTDPSPRPAKPVQPPAKRAPGWIAPVLVASIAGAATWGIGVTVFRGALVDRGLPDAVSEASADQQAQWEYGAQLADLGSQAAAMASLAENEKIAAALADLGTSLSQGAALLGELHFDDQPPADAPESYSPEKLAALASSVATLSSSIPEFADPDLQRGETLARIAFQINFDARDALKLVDKKQAAQLPPAISAGKADSPEAAQTVACLADHSLIEGTSSPADQELLESVVLARALDRGYALDYTLQLNAARGSNATGQAAEKQRTALNSQLRTLRSALPEDCPDLRLPAYELPENGLDRLEKVAAAAQSDYSNALLAAAGNITGDQRSTVAGVVNSALGAQQSQSEAERILRSRAE</sequence>
<reference evidence="2 3" key="1">
    <citation type="submission" date="2020-01" db="EMBL/GenBank/DDBJ databases">
        <title>Glutamicibacter soli M275.</title>
        <authorList>
            <person name="Meng X."/>
        </authorList>
    </citation>
    <scope>NUCLEOTIDE SEQUENCE [LARGE SCALE GENOMIC DNA]</scope>
    <source>
        <strain evidence="2 3">M275</strain>
    </source>
</reference>
<evidence type="ECO:0000313" key="2">
    <source>
        <dbReference type="EMBL" id="NAZ17703.1"/>
    </source>
</evidence>
<evidence type="ECO:0000256" key="1">
    <source>
        <dbReference type="SAM" id="Phobius"/>
    </source>
</evidence>
<accession>A0A6L9G9X5</accession>
<organism evidence="2 3">
    <name type="scientific">Glutamicibacter soli</name>
    <dbReference type="NCBI Taxonomy" id="453836"/>
    <lineage>
        <taxon>Bacteria</taxon>
        <taxon>Bacillati</taxon>
        <taxon>Actinomycetota</taxon>
        <taxon>Actinomycetes</taxon>
        <taxon>Micrococcales</taxon>
        <taxon>Micrococcaceae</taxon>
        <taxon>Glutamicibacter</taxon>
    </lineage>
</organism>
<keyword evidence="1" id="KW-0812">Transmembrane</keyword>
<evidence type="ECO:0000313" key="3">
    <source>
        <dbReference type="Proteomes" id="UP000477543"/>
    </source>
</evidence>
<dbReference type="RefSeq" id="WP_161450050.1">
    <property type="nucleotide sequence ID" value="NZ_WYDN01000022.1"/>
</dbReference>
<keyword evidence="1" id="KW-1133">Transmembrane helix</keyword>